<evidence type="ECO:0000313" key="2">
    <source>
        <dbReference type="EMBL" id="EGX61762.1"/>
    </source>
</evidence>
<dbReference type="Proteomes" id="UP000004217">
    <property type="component" value="Unassembled WGS sequence"/>
</dbReference>
<evidence type="ECO:0000313" key="3">
    <source>
        <dbReference type="Proteomes" id="UP000004217"/>
    </source>
</evidence>
<dbReference type="RefSeq" id="WP_007490434.1">
    <property type="nucleotide sequence ID" value="NZ_AGBF01000001.1"/>
</dbReference>
<dbReference type="InterPro" id="IPR016181">
    <property type="entry name" value="Acyl_CoA_acyltransferase"/>
</dbReference>
<dbReference type="Gene3D" id="3.40.630.30">
    <property type="match status" value="1"/>
</dbReference>
<dbReference type="AlphaFoldDB" id="G2G3L6"/>
<proteinExistence type="predicted"/>
<gene>
    <name evidence="2" type="ORF">SZN_00335</name>
</gene>
<dbReference type="SUPFAM" id="SSF55729">
    <property type="entry name" value="Acyl-CoA N-acyltransferases (Nat)"/>
    <property type="match status" value="1"/>
</dbReference>
<dbReference type="InterPro" id="IPR038740">
    <property type="entry name" value="BioF2-like_GNAT_dom"/>
</dbReference>
<organism evidence="2 3">
    <name type="scientific">Streptomyces zinciresistens K42</name>
    <dbReference type="NCBI Taxonomy" id="700597"/>
    <lineage>
        <taxon>Bacteria</taxon>
        <taxon>Bacillati</taxon>
        <taxon>Actinomycetota</taxon>
        <taxon>Actinomycetes</taxon>
        <taxon>Kitasatosporales</taxon>
        <taxon>Streptomycetaceae</taxon>
        <taxon>Streptomyces</taxon>
    </lineage>
</organism>
<name>G2G3L6_9ACTN</name>
<dbReference type="PATRIC" id="fig|700597.3.peg.62"/>
<evidence type="ECO:0000259" key="1">
    <source>
        <dbReference type="Pfam" id="PF13480"/>
    </source>
</evidence>
<reference evidence="2 3" key="1">
    <citation type="submission" date="2011-08" db="EMBL/GenBank/DDBJ databases">
        <authorList>
            <person name="Lin Y."/>
            <person name="Hao X."/>
            <person name="Johnstone L."/>
            <person name="Miller S.J."/>
            <person name="Wei G."/>
            <person name="Rensing C."/>
        </authorList>
    </citation>
    <scope>NUCLEOTIDE SEQUENCE [LARGE SCALE GENOMIC DNA]</scope>
    <source>
        <strain evidence="2 3">K42</strain>
    </source>
</reference>
<protein>
    <recommendedName>
        <fullName evidence="1">BioF2-like acetyltransferase domain-containing protein</fullName>
    </recommendedName>
</protein>
<dbReference type="Pfam" id="PF13480">
    <property type="entry name" value="Acetyltransf_6"/>
    <property type="match status" value="1"/>
</dbReference>
<dbReference type="OrthoDB" id="4094119at2"/>
<accession>G2G3L6</accession>
<sequence>MTLTALRPNARTVKSSWHSSVAALPAVHRAATPFHSREWAAAWQTVRTELVRGRHHLFLQDGTRQHRMSFYQVSDSPLWRAMEGDAGVTRPTFEADVLYGPSIYGEYGGLPGAPVPVLAETVDRGRHLARELGTEALVIANIPPAERSLWREARTPDAEVVLSWAHRARVGSSVEEFIANFPSSSEAGRKFRRQHQRGTDAGLTLKVARGTELLPYLPQFTAQARATSERHGPALYGTDMLTPLTRVPGAVGLLAEHADGTLAGGFFAFRYGSALYLWAPAIHQARESDLHTYGWLMYESVQYAIATGASVLDAGRGNYAYKARLGMLPVALTSAVYLTRPNPHLISRLGALHTGLNQHVLRAWNKA</sequence>
<keyword evidence="3" id="KW-1185">Reference proteome</keyword>
<dbReference type="EMBL" id="AGBF01000001">
    <property type="protein sequence ID" value="EGX61762.1"/>
    <property type="molecule type" value="Genomic_DNA"/>
</dbReference>
<feature type="domain" description="BioF2-like acetyltransferase" evidence="1">
    <location>
        <begin position="189"/>
        <end position="322"/>
    </location>
</feature>
<comment type="caution">
    <text evidence="2">The sequence shown here is derived from an EMBL/GenBank/DDBJ whole genome shotgun (WGS) entry which is preliminary data.</text>
</comment>